<dbReference type="EMBL" id="JBBPBM010000023">
    <property type="protein sequence ID" value="KAK8545906.1"/>
    <property type="molecule type" value="Genomic_DNA"/>
</dbReference>
<name>A0ABR2DSK7_9ROSI</name>
<protein>
    <submittedName>
        <fullName evidence="2">Uncharacterized protein</fullName>
    </submittedName>
</protein>
<evidence type="ECO:0000313" key="2">
    <source>
        <dbReference type="EMBL" id="KAK8545906.1"/>
    </source>
</evidence>
<dbReference type="Proteomes" id="UP001472677">
    <property type="component" value="Unassembled WGS sequence"/>
</dbReference>
<sequence length="69" mass="7614">MVQSVRNVGSPLQVMKMDNVAEGSSRSQWFYSSISIDVVKMQTLGVLQAPLLSLQHNEIPSLLLRSGLK</sequence>
<accession>A0ABR2DSK7</accession>
<proteinExistence type="predicted"/>
<evidence type="ECO:0000313" key="3">
    <source>
        <dbReference type="Proteomes" id="UP001472677"/>
    </source>
</evidence>
<gene>
    <name evidence="1" type="ORF">V6N12_026713</name>
    <name evidence="2" type="ORF">V6N12_026716</name>
</gene>
<organism evidence="2 3">
    <name type="scientific">Hibiscus sabdariffa</name>
    <name type="common">roselle</name>
    <dbReference type="NCBI Taxonomy" id="183260"/>
    <lineage>
        <taxon>Eukaryota</taxon>
        <taxon>Viridiplantae</taxon>
        <taxon>Streptophyta</taxon>
        <taxon>Embryophyta</taxon>
        <taxon>Tracheophyta</taxon>
        <taxon>Spermatophyta</taxon>
        <taxon>Magnoliopsida</taxon>
        <taxon>eudicotyledons</taxon>
        <taxon>Gunneridae</taxon>
        <taxon>Pentapetalae</taxon>
        <taxon>rosids</taxon>
        <taxon>malvids</taxon>
        <taxon>Malvales</taxon>
        <taxon>Malvaceae</taxon>
        <taxon>Malvoideae</taxon>
        <taxon>Hibiscus</taxon>
    </lineage>
</organism>
<evidence type="ECO:0000313" key="1">
    <source>
        <dbReference type="EMBL" id="KAK8545903.1"/>
    </source>
</evidence>
<comment type="caution">
    <text evidence="2">The sequence shown here is derived from an EMBL/GenBank/DDBJ whole genome shotgun (WGS) entry which is preliminary data.</text>
</comment>
<dbReference type="EMBL" id="JBBPBM010000023">
    <property type="protein sequence ID" value="KAK8545903.1"/>
    <property type="molecule type" value="Genomic_DNA"/>
</dbReference>
<keyword evidence="3" id="KW-1185">Reference proteome</keyword>
<reference evidence="2 3" key="1">
    <citation type="journal article" date="2024" name="G3 (Bethesda)">
        <title>Genome assembly of Hibiscus sabdariffa L. provides insights into metabolisms of medicinal natural products.</title>
        <authorList>
            <person name="Kim T."/>
        </authorList>
    </citation>
    <scope>NUCLEOTIDE SEQUENCE [LARGE SCALE GENOMIC DNA]</scope>
    <source>
        <strain evidence="2">TK-2024</strain>
        <tissue evidence="2">Old leaves</tissue>
    </source>
</reference>